<sequence>MSFDSNHVKGPVPDWKDREAERKKATGRLAVKTVAAIAVLIAAGWLIWLWAHDSAGVRRESPREDMIIPLPPPPPPEQQQPEPEPKPEEVAEPEPLPEPKPAEQPEPEEAPKPMDDMAKAMEMDAEAQAGTDSFNIGAGRSGGMSGSGGSGGVGNATYGQYLSYMFQQILRQDDSTRLLSYRLQVNVWFNEAGSMTRVELVRSSGNKTVDDAIIAALRRAPAMTQKPPKSLTLPVRVSLQGRRPS</sequence>
<evidence type="ECO:0000256" key="2">
    <source>
        <dbReference type="ARBA" id="ARBA00022692"/>
    </source>
</evidence>
<organism evidence="8 9">
    <name type="scientific">Brenneria izadpanahii</name>
    <dbReference type="NCBI Taxonomy" id="2722756"/>
    <lineage>
        <taxon>Bacteria</taxon>
        <taxon>Pseudomonadati</taxon>
        <taxon>Pseudomonadota</taxon>
        <taxon>Gammaproteobacteria</taxon>
        <taxon>Enterobacterales</taxon>
        <taxon>Pectobacteriaceae</taxon>
        <taxon>Brenneria</taxon>
    </lineage>
</organism>
<evidence type="ECO:0000256" key="5">
    <source>
        <dbReference type="SAM" id="MobiDB-lite"/>
    </source>
</evidence>
<evidence type="ECO:0000256" key="6">
    <source>
        <dbReference type="SAM" id="Phobius"/>
    </source>
</evidence>
<keyword evidence="2 6" id="KW-0812">Transmembrane</keyword>
<proteinExistence type="predicted"/>
<dbReference type="EMBL" id="CP050854">
    <property type="protein sequence ID" value="QTF08707.1"/>
    <property type="molecule type" value="Genomic_DNA"/>
</dbReference>
<dbReference type="SUPFAM" id="SSF74653">
    <property type="entry name" value="TolA/TonB C-terminal domain"/>
    <property type="match status" value="1"/>
</dbReference>
<dbReference type="InterPro" id="IPR037682">
    <property type="entry name" value="TonB_C"/>
</dbReference>
<evidence type="ECO:0000256" key="4">
    <source>
        <dbReference type="ARBA" id="ARBA00023136"/>
    </source>
</evidence>
<dbReference type="Gene3D" id="3.30.1150.10">
    <property type="match status" value="1"/>
</dbReference>
<feature type="compositionally biased region" description="Pro residues" evidence="5">
    <location>
        <begin position="94"/>
        <end position="104"/>
    </location>
</feature>
<feature type="compositionally biased region" description="Pro residues" evidence="5">
    <location>
        <begin position="69"/>
        <end position="78"/>
    </location>
</feature>
<feature type="region of interest" description="Disordered" evidence="5">
    <location>
        <begin position="1"/>
        <end position="21"/>
    </location>
</feature>
<dbReference type="RefSeq" id="WP_208227039.1">
    <property type="nucleotide sequence ID" value="NZ_CP050854.1"/>
</dbReference>
<evidence type="ECO:0000256" key="1">
    <source>
        <dbReference type="ARBA" id="ARBA00004167"/>
    </source>
</evidence>
<dbReference type="Pfam" id="PF13103">
    <property type="entry name" value="TonB_2"/>
    <property type="match status" value="1"/>
</dbReference>
<evidence type="ECO:0000259" key="7">
    <source>
        <dbReference type="PROSITE" id="PS52015"/>
    </source>
</evidence>
<gene>
    <name evidence="8" type="ORF">HC231_12930</name>
</gene>
<evidence type="ECO:0000313" key="8">
    <source>
        <dbReference type="EMBL" id="QTF08707.1"/>
    </source>
</evidence>
<keyword evidence="4 6" id="KW-0472">Membrane</keyword>
<evidence type="ECO:0000256" key="3">
    <source>
        <dbReference type="ARBA" id="ARBA00022989"/>
    </source>
</evidence>
<dbReference type="PROSITE" id="PS52015">
    <property type="entry name" value="TONB_CTD"/>
    <property type="match status" value="1"/>
</dbReference>
<dbReference type="InterPro" id="IPR006260">
    <property type="entry name" value="TonB/TolA_C"/>
</dbReference>
<keyword evidence="9" id="KW-1185">Reference proteome</keyword>
<dbReference type="NCBIfam" id="TIGR01352">
    <property type="entry name" value="tonB_Cterm"/>
    <property type="match status" value="1"/>
</dbReference>
<evidence type="ECO:0000313" key="9">
    <source>
        <dbReference type="Proteomes" id="UP000671960"/>
    </source>
</evidence>
<feature type="transmembrane region" description="Helical" evidence="6">
    <location>
        <begin position="29"/>
        <end position="51"/>
    </location>
</feature>
<protein>
    <submittedName>
        <fullName evidence="8">Energy transducer TonB</fullName>
    </submittedName>
</protein>
<dbReference type="Proteomes" id="UP000671960">
    <property type="component" value="Chromosome"/>
</dbReference>
<name>A0ABX7UWJ4_9GAMM</name>
<comment type="subcellular location">
    <subcellularLocation>
        <location evidence="1">Membrane</location>
        <topology evidence="1">Single-pass membrane protein</topology>
    </subcellularLocation>
</comment>
<feature type="domain" description="TonB C-terminal" evidence="7">
    <location>
        <begin position="155"/>
        <end position="245"/>
    </location>
</feature>
<reference evidence="8 9" key="1">
    <citation type="submission" date="2020-03" db="EMBL/GenBank/DDBJ databases">
        <authorList>
            <person name="Bakhshi Ganjeh M."/>
        </authorList>
    </citation>
    <scope>NUCLEOTIDE SEQUENCE [LARGE SCALE GENOMIC DNA]</scope>
    <source>
        <strain evidence="9">Iran 50</strain>
    </source>
</reference>
<keyword evidence="3 6" id="KW-1133">Transmembrane helix</keyword>
<accession>A0ABX7UWJ4</accession>
<feature type="region of interest" description="Disordered" evidence="5">
    <location>
        <begin position="64"/>
        <end position="113"/>
    </location>
</feature>